<dbReference type="Pfam" id="PF07690">
    <property type="entry name" value="MFS_1"/>
    <property type="match status" value="1"/>
</dbReference>
<dbReference type="SUPFAM" id="SSF103473">
    <property type="entry name" value="MFS general substrate transporter"/>
    <property type="match status" value="1"/>
</dbReference>
<dbReference type="CDD" id="cd17393">
    <property type="entry name" value="MFS_MosC_like"/>
    <property type="match status" value="1"/>
</dbReference>
<dbReference type="GO" id="GO:0022857">
    <property type="term" value="F:transmembrane transporter activity"/>
    <property type="evidence" value="ECO:0007669"/>
    <property type="project" value="InterPro"/>
</dbReference>
<feature type="transmembrane region" description="Helical" evidence="5">
    <location>
        <begin position="334"/>
        <end position="355"/>
    </location>
</feature>
<evidence type="ECO:0000313" key="8">
    <source>
        <dbReference type="Proteomes" id="UP000239406"/>
    </source>
</evidence>
<evidence type="ECO:0000313" key="9">
    <source>
        <dbReference type="Proteomes" id="UP000294772"/>
    </source>
</evidence>
<reference evidence="7 9" key="2">
    <citation type="submission" date="2019-03" db="EMBL/GenBank/DDBJ databases">
        <title>Genomic Encyclopedia of Type Strains, Phase IV (KMG-IV): sequencing the most valuable type-strain genomes for metagenomic binning, comparative biology and taxonomic classification.</title>
        <authorList>
            <person name="Goeker M."/>
        </authorList>
    </citation>
    <scope>NUCLEOTIDE SEQUENCE [LARGE SCALE GENOMIC DNA]</scope>
    <source>
        <strain evidence="7 9">DSM 15264</strain>
    </source>
</reference>
<feature type="transmembrane region" description="Helical" evidence="5">
    <location>
        <begin position="109"/>
        <end position="127"/>
    </location>
</feature>
<feature type="transmembrane region" description="Helical" evidence="5">
    <location>
        <begin position="212"/>
        <end position="230"/>
    </location>
</feature>
<dbReference type="InterPro" id="IPR051788">
    <property type="entry name" value="MFS_Transporter"/>
</dbReference>
<feature type="transmembrane region" description="Helical" evidence="5">
    <location>
        <begin position="361"/>
        <end position="381"/>
    </location>
</feature>
<dbReference type="OrthoDB" id="9810941at2"/>
<feature type="transmembrane region" description="Helical" evidence="5">
    <location>
        <begin position="279"/>
        <end position="297"/>
    </location>
</feature>
<dbReference type="InterPro" id="IPR011701">
    <property type="entry name" value="MFS"/>
</dbReference>
<evidence type="ECO:0000256" key="2">
    <source>
        <dbReference type="ARBA" id="ARBA00022692"/>
    </source>
</evidence>
<evidence type="ECO:0000256" key="5">
    <source>
        <dbReference type="SAM" id="Phobius"/>
    </source>
</evidence>
<dbReference type="RefSeq" id="WP_104358151.1">
    <property type="nucleotide sequence ID" value="NZ_SLXF01000001.1"/>
</dbReference>
<dbReference type="AlphaFoldDB" id="A0A2S5T2V3"/>
<evidence type="ECO:0000256" key="1">
    <source>
        <dbReference type="ARBA" id="ARBA00004141"/>
    </source>
</evidence>
<dbReference type="EMBL" id="PSNY01000014">
    <property type="protein sequence ID" value="PPE69197.1"/>
    <property type="molecule type" value="Genomic_DNA"/>
</dbReference>
<feature type="transmembrane region" description="Helical" evidence="5">
    <location>
        <begin position="46"/>
        <end position="68"/>
    </location>
</feature>
<dbReference type="EMBL" id="SLXF01000001">
    <property type="protein sequence ID" value="TCP09644.1"/>
    <property type="molecule type" value="Genomic_DNA"/>
</dbReference>
<keyword evidence="2 5" id="KW-0812">Transmembrane</keyword>
<sequence>MSLPASEPLARDEQSLSAARWGTRTQFFCSGFLFATWGVHIPTVKAHYAISEGALGLALLAAGIGALLGLSRAGVLVGRFGARGVALICGLLAALVLGLLLGLPGYPGLLAALAVFGATSSVFDVAINAEASEIERRQGYPIMSHFHAMFSLGGMAGAAAGSLLLGWQVGAVTHLVGAALAGALAIGWACLQMLPPQPAAGDEPGFRLPRGVLLLLGVLAALGLISEGAMYDWSVLYLQKELGSPQDVAALAYASFSGAMAAARFGGDWVRARTSPVMLMRASASLSALAMAAVLLVGHPVVALVGFALVGIGLGNVVPVLFSAAARVPGTTPAHGIAAVSSVGYLGFMAGPPLIGGLAQGSSLTAALFVVVLFAAVLAALSRRALPAG</sequence>
<dbReference type="Proteomes" id="UP000294772">
    <property type="component" value="Unassembled WGS sequence"/>
</dbReference>
<evidence type="ECO:0000313" key="7">
    <source>
        <dbReference type="EMBL" id="TCP09644.1"/>
    </source>
</evidence>
<feature type="transmembrane region" description="Helical" evidence="5">
    <location>
        <begin position="171"/>
        <end position="191"/>
    </location>
</feature>
<feature type="transmembrane region" description="Helical" evidence="5">
    <location>
        <begin position="80"/>
        <end position="103"/>
    </location>
</feature>
<feature type="transmembrane region" description="Helical" evidence="5">
    <location>
        <begin position="303"/>
        <end position="322"/>
    </location>
</feature>
<reference evidence="6 8" key="1">
    <citation type="submission" date="2018-02" db="EMBL/GenBank/DDBJ databases">
        <title>Reclassifiation of [Polyangium] brachysporum DSM 7029 as Guopingzhaonella breviflexa gen. nov., sp. nov., a member of the family Comamonadaceae.</title>
        <authorList>
            <person name="Tang B."/>
        </authorList>
    </citation>
    <scope>NUCLEOTIDE SEQUENCE [LARGE SCALE GENOMIC DNA]</scope>
    <source>
        <strain evidence="6 8">DSM 15344</strain>
    </source>
</reference>
<dbReference type="InterPro" id="IPR036259">
    <property type="entry name" value="MFS_trans_sf"/>
</dbReference>
<keyword evidence="3 5" id="KW-1133">Transmembrane helix</keyword>
<dbReference type="GO" id="GO:0016020">
    <property type="term" value="C:membrane"/>
    <property type="evidence" value="ECO:0007669"/>
    <property type="project" value="UniProtKB-SubCell"/>
</dbReference>
<comment type="caution">
    <text evidence="6">The sequence shown here is derived from an EMBL/GenBank/DDBJ whole genome shotgun (WGS) entry which is preliminary data.</text>
</comment>
<feature type="transmembrane region" description="Helical" evidence="5">
    <location>
        <begin position="148"/>
        <end position="165"/>
    </location>
</feature>
<evidence type="ECO:0000256" key="4">
    <source>
        <dbReference type="ARBA" id="ARBA00023136"/>
    </source>
</evidence>
<name>A0A2S5T2V3_9BURK</name>
<dbReference type="Proteomes" id="UP000239406">
    <property type="component" value="Unassembled WGS sequence"/>
</dbReference>
<protein>
    <submittedName>
        <fullName evidence="7">Fucose permease</fullName>
    </submittedName>
    <submittedName>
        <fullName evidence="6">MFS transporter</fullName>
    </submittedName>
</protein>
<evidence type="ECO:0000313" key="6">
    <source>
        <dbReference type="EMBL" id="PPE69197.1"/>
    </source>
</evidence>
<keyword evidence="4 5" id="KW-0472">Membrane</keyword>
<proteinExistence type="predicted"/>
<keyword evidence="8" id="KW-1185">Reference proteome</keyword>
<evidence type="ECO:0000256" key="3">
    <source>
        <dbReference type="ARBA" id="ARBA00022989"/>
    </source>
</evidence>
<dbReference type="Gene3D" id="1.20.1250.20">
    <property type="entry name" value="MFS general substrate transporter like domains"/>
    <property type="match status" value="2"/>
</dbReference>
<accession>A0A2S5T2V3</accession>
<dbReference type="PANTHER" id="PTHR23514">
    <property type="entry name" value="BYPASS OF STOP CODON PROTEIN 6"/>
    <property type="match status" value="1"/>
</dbReference>
<organism evidence="6 8">
    <name type="scientific">Caldimonas thermodepolymerans</name>
    <dbReference type="NCBI Taxonomy" id="215580"/>
    <lineage>
        <taxon>Bacteria</taxon>
        <taxon>Pseudomonadati</taxon>
        <taxon>Pseudomonadota</taxon>
        <taxon>Betaproteobacteria</taxon>
        <taxon>Burkholderiales</taxon>
        <taxon>Sphaerotilaceae</taxon>
        <taxon>Caldimonas</taxon>
    </lineage>
</organism>
<gene>
    <name evidence="6" type="ORF">C1702_13055</name>
    <name evidence="7" type="ORF">EV676_101218</name>
</gene>
<feature type="transmembrane region" description="Helical" evidence="5">
    <location>
        <begin position="250"/>
        <end position="267"/>
    </location>
</feature>
<dbReference type="PANTHER" id="PTHR23514:SF13">
    <property type="entry name" value="INNER MEMBRANE PROTEIN YBJJ"/>
    <property type="match status" value="1"/>
</dbReference>
<comment type="subcellular location">
    <subcellularLocation>
        <location evidence="1">Membrane</location>
        <topology evidence="1">Multi-pass membrane protein</topology>
    </subcellularLocation>
</comment>
<feature type="transmembrane region" description="Helical" evidence="5">
    <location>
        <begin position="21"/>
        <end position="40"/>
    </location>
</feature>